<sequence>MVKFRIIKKIYNFLIFYSGDIIRAYGILLCRVLGNIGINTTNNKIKNIEFLFLKASYGNNHWTPPKGLVENNEEGLNTAIRETFEETGINKDKYKLLNFEKTLKYLVNGKPKETTYYLAILLNKDENIILSDEHTDYSWIKSGQSNEYFLSPSLHDLMINAEEYLINNSSLIQ</sequence>
<dbReference type="CDD" id="cd03428">
    <property type="entry name" value="NUDIX_Ap4A_Nudt2"/>
    <property type="match status" value="1"/>
</dbReference>
<evidence type="ECO:0000313" key="8">
    <source>
        <dbReference type="Proteomes" id="UP000008553"/>
    </source>
</evidence>
<evidence type="ECO:0000313" key="7">
    <source>
        <dbReference type="EMBL" id="EAA16360.1"/>
    </source>
</evidence>
<proteinExistence type="inferred from homology"/>
<evidence type="ECO:0000256" key="4">
    <source>
        <dbReference type="ARBA" id="ARBA00022801"/>
    </source>
</evidence>
<organism evidence="7 8">
    <name type="scientific">Plasmodium yoelii yoelii</name>
    <dbReference type="NCBI Taxonomy" id="73239"/>
    <lineage>
        <taxon>Eukaryota</taxon>
        <taxon>Sar</taxon>
        <taxon>Alveolata</taxon>
        <taxon>Apicomplexa</taxon>
        <taxon>Aconoidasida</taxon>
        <taxon>Haemosporida</taxon>
        <taxon>Plasmodiidae</taxon>
        <taxon>Plasmodium</taxon>
        <taxon>Plasmodium (Vinckeia)</taxon>
    </lineage>
</organism>
<dbReference type="Proteomes" id="UP000008553">
    <property type="component" value="Unassembled WGS sequence"/>
</dbReference>
<dbReference type="GO" id="GO:0006754">
    <property type="term" value="P:ATP biosynthetic process"/>
    <property type="evidence" value="ECO:0007669"/>
    <property type="project" value="TreeGrafter"/>
</dbReference>
<evidence type="ECO:0000256" key="2">
    <source>
        <dbReference type="ARBA" id="ARBA00018911"/>
    </source>
</evidence>
<dbReference type="GO" id="GO:0000166">
    <property type="term" value="F:nucleotide binding"/>
    <property type="evidence" value="ECO:0007669"/>
    <property type="project" value="UniProtKB-KW"/>
</dbReference>
<dbReference type="AlphaFoldDB" id="Q7RG62"/>
<reference evidence="7 8" key="1">
    <citation type="journal article" date="2002" name="Nature">
        <title>Genome sequence and comparative analysis of the model rodent malaria parasite Plasmodium yoelii yoelii.</title>
        <authorList>
            <person name="Carlton J.M."/>
            <person name="Angiuoli S.V."/>
            <person name="Suh B.B."/>
            <person name="Kooij T.W."/>
            <person name="Pertea M."/>
            <person name="Silva J.C."/>
            <person name="Ermolaeva M.D."/>
            <person name="Allen J.E."/>
            <person name="Selengut J.D."/>
            <person name="Koo H.L."/>
            <person name="Peterson J.D."/>
            <person name="Pop M."/>
            <person name="Kosack D.S."/>
            <person name="Shumway M.F."/>
            <person name="Bidwell S.L."/>
            <person name="Shallom S.J."/>
            <person name="van Aken S.E."/>
            <person name="Riedmuller S.B."/>
            <person name="Feldblyum T.V."/>
            <person name="Cho J.K."/>
            <person name="Quackenbush J."/>
            <person name="Sedegah M."/>
            <person name="Shoaibi A."/>
            <person name="Cummings L.M."/>
            <person name="Florens L."/>
            <person name="Yates J.R."/>
            <person name="Raine J.D."/>
            <person name="Sinden R.E."/>
            <person name="Harris M.A."/>
            <person name="Cunningham D.A."/>
            <person name="Preiser P.R."/>
            <person name="Bergman L.W."/>
            <person name="Vaidya A.B."/>
            <person name="van Lin L.H."/>
            <person name="Janse C.J."/>
            <person name="Waters A.P."/>
            <person name="Smith H.O."/>
            <person name="White O.R."/>
            <person name="Salzberg S.L."/>
            <person name="Venter J.C."/>
            <person name="Fraser C.M."/>
            <person name="Hoffman S.L."/>
            <person name="Gardner M.J."/>
            <person name="Carucci D.J."/>
        </authorList>
    </citation>
    <scope>NUCLEOTIDE SEQUENCE [LARGE SCALE GENOMIC DNA]</scope>
    <source>
        <strain evidence="7 8">17XNL</strain>
    </source>
</reference>
<dbReference type="SUPFAM" id="SSF55811">
    <property type="entry name" value="Nudix"/>
    <property type="match status" value="1"/>
</dbReference>
<dbReference type="EMBL" id="AABL01001367">
    <property type="protein sequence ID" value="EAA16360.1"/>
    <property type="molecule type" value="Genomic_DNA"/>
</dbReference>
<name>Q7RG62_PLAYO</name>
<gene>
    <name evidence="7" type="ORF">PY04487</name>
</gene>
<dbReference type="InterPro" id="IPR003565">
    <property type="entry name" value="Tetra_PHTase"/>
</dbReference>
<dbReference type="PANTHER" id="PTHR21340">
    <property type="entry name" value="DIADENOSINE 5,5-P1,P4-TETRAPHOSPHATE PYROPHOSPHOHYDROLASE MUTT"/>
    <property type="match status" value="1"/>
</dbReference>
<comment type="similarity">
    <text evidence="1">Belongs to the Nudix hydrolase family.</text>
</comment>
<dbReference type="Gene3D" id="3.90.79.10">
    <property type="entry name" value="Nucleoside Triphosphate Pyrophosphohydrolase"/>
    <property type="match status" value="1"/>
</dbReference>
<dbReference type="STRING" id="73239.Q7RG62"/>
<feature type="domain" description="Nudix hydrolase" evidence="6">
    <location>
        <begin position="20"/>
        <end position="162"/>
    </location>
</feature>
<dbReference type="InterPro" id="IPR015797">
    <property type="entry name" value="NUDIX_hydrolase-like_dom_sf"/>
</dbReference>
<dbReference type="InterPro" id="IPR000086">
    <property type="entry name" value="NUDIX_hydrolase_dom"/>
</dbReference>
<dbReference type="PANTHER" id="PTHR21340:SF0">
    <property type="entry name" value="BIS(5'-NUCLEOSYL)-TETRAPHOSPHATASE [ASYMMETRICAL]"/>
    <property type="match status" value="1"/>
</dbReference>
<keyword evidence="8" id="KW-1185">Reference proteome</keyword>
<dbReference type="InParanoid" id="Q7RG62"/>
<comment type="caution">
    <text evidence="7">The sequence shown here is derived from an EMBL/GenBank/DDBJ whole genome shotgun (WGS) entry which is preliminary data.</text>
</comment>
<dbReference type="PaxDb" id="73239-Q7RG62"/>
<dbReference type="InterPro" id="IPR051325">
    <property type="entry name" value="Nudix_hydrolase_domain"/>
</dbReference>
<dbReference type="GO" id="GO:0006167">
    <property type="term" value="P:AMP biosynthetic process"/>
    <property type="evidence" value="ECO:0007669"/>
    <property type="project" value="TreeGrafter"/>
</dbReference>
<dbReference type="PROSITE" id="PS00893">
    <property type="entry name" value="NUDIX_BOX"/>
    <property type="match status" value="1"/>
</dbReference>
<dbReference type="PROSITE" id="PS51462">
    <property type="entry name" value="NUDIX"/>
    <property type="match status" value="1"/>
</dbReference>
<evidence type="ECO:0000256" key="3">
    <source>
        <dbReference type="ARBA" id="ARBA00022741"/>
    </source>
</evidence>
<dbReference type="GO" id="GO:0004081">
    <property type="term" value="F:bis(5'-nucleosyl)-tetraphosphatase (asymmetrical) activity"/>
    <property type="evidence" value="ECO:0007669"/>
    <property type="project" value="TreeGrafter"/>
</dbReference>
<evidence type="ECO:0000256" key="1">
    <source>
        <dbReference type="ARBA" id="ARBA00005582"/>
    </source>
</evidence>
<protein>
    <recommendedName>
        <fullName evidence="2">Bis(5'-nucleosyl)-tetraphosphatase [asymmetrical]</fullName>
    </recommendedName>
    <alternativeName>
        <fullName evidence="5">Diadenosine 5',5'''-P1,P4-tetraphosphate asymmetrical hydrolase</fullName>
    </alternativeName>
</protein>
<dbReference type="Pfam" id="PF00293">
    <property type="entry name" value="NUDIX"/>
    <property type="match status" value="1"/>
</dbReference>
<keyword evidence="4" id="KW-0378">Hydrolase</keyword>
<evidence type="ECO:0000259" key="6">
    <source>
        <dbReference type="PROSITE" id="PS51462"/>
    </source>
</evidence>
<dbReference type="PRINTS" id="PR01405">
    <property type="entry name" value="TETRPHPHTASE"/>
</dbReference>
<keyword evidence="3" id="KW-0547">Nucleotide-binding</keyword>
<dbReference type="FunCoup" id="Q7RG62">
    <property type="interactions" value="38"/>
</dbReference>
<evidence type="ECO:0000256" key="5">
    <source>
        <dbReference type="ARBA" id="ARBA00032644"/>
    </source>
</evidence>
<accession>Q7RG62</accession>
<dbReference type="InterPro" id="IPR020084">
    <property type="entry name" value="NUDIX_hydrolase_CS"/>
</dbReference>